<protein>
    <recommendedName>
        <fullName evidence="3">Lipoprotein</fullName>
    </recommendedName>
</protein>
<organism evidence="1 2">
    <name type="scientific">Bergeyella porcorum</name>
    <dbReference type="NCBI Taxonomy" id="1735111"/>
    <lineage>
        <taxon>Bacteria</taxon>
        <taxon>Pseudomonadati</taxon>
        <taxon>Bacteroidota</taxon>
        <taxon>Flavobacteriia</taxon>
        <taxon>Flavobacteriales</taxon>
        <taxon>Weeksellaceae</taxon>
        <taxon>Bergeyella</taxon>
    </lineage>
</organism>
<evidence type="ECO:0000313" key="1">
    <source>
        <dbReference type="EMBL" id="WOC52942.1"/>
    </source>
</evidence>
<dbReference type="KEGG" id="bpor:BPO_2295"/>
<evidence type="ECO:0000313" key="2">
    <source>
        <dbReference type="Proteomes" id="UP001432059"/>
    </source>
</evidence>
<accession>A0AAU0F3H4</accession>
<dbReference type="AlphaFoldDB" id="A0AAU0F3H4"/>
<name>A0AAU0F3H4_9FLAO</name>
<sequence>MVSCASQKSEAPEPSQKTEYASIYYGSICCGAPSSDMVLEFTKTYFASKKLTLPKIYKQSGLGREGEYRIYISLDTLKPKYKEDFFAQLQKTIEKQNSKRNPNADGIVNFAEKVSQNILEQEVKIKRTGIKKLEELKISK</sequence>
<dbReference type="Proteomes" id="UP001432059">
    <property type="component" value="Chromosome"/>
</dbReference>
<reference evidence="1" key="1">
    <citation type="submission" date="2023-10" db="EMBL/GenBank/DDBJ databases">
        <title>Characterization and whole genome sequencing of a novel strain of Bergeyella porcorum QD2021 isolated from pig.</title>
        <authorList>
            <person name="Liu G."/>
            <person name="Chen C."/>
            <person name="Han X."/>
        </authorList>
    </citation>
    <scope>NUCLEOTIDE SEQUENCE</scope>
    <source>
        <strain evidence="1">QD2021</strain>
    </source>
</reference>
<keyword evidence="2" id="KW-1185">Reference proteome</keyword>
<dbReference type="EMBL" id="CP136426">
    <property type="protein sequence ID" value="WOC52942.1"/>
    <property type="molecule type" value="Genomic_DNA"/>
</dbReference>
<proteinExistence type="predicted"/>
<evidence type="ECO:0008006" key="3">
    <source>
        <dbReference type="Google" id="ProtNLM"/>
    </source>
</evidence>
<gene>
    <name evidence="1" type="ORF">BPO_2295</name>
</gene>